<evidence type="ECO:0000313" key="2">
    <source>
        <dbReference type="EMBL" id="GFO18174.1"/>
    </source>
</evidence>
<dbReference type="EMBL" id="BLXT01004931">
    <property type="protein sequence ID" value="GFO18174.1"/>
    <property type="molecule type" value="Genomic_DNA"/>
</dbReference>
<reference evidence="2 3" key="1">
    <citation type="journal article" date="2021" name="Elife">
        <title>Chloroplast acquisition without the gene transfer in kleptoplastic sea slugs, Plakobranchus ocellatus.</title>
        <authorList>
            <person name="Maeda T."/>
            <person name="Takahashi S."/>
            <person name="Yoshida T."/>
            <person name="Shimamura S."/>
            <person name="Takaki Y."/>
            <person name="Nagai Y."/>
            <person name="Toyoda A."/>
            <person name="Suzuki Y."/>
            <person name="Arimoto A."/>
            <person name="Ishii H."/>
            <person name="Satoh N."/>
            <person name="Nishiyama T."/>
            <person name="Hasebe M."/>
            <person name="Maruyama T."/>
            <person name="Minagawa J."/>
            <person name="Obokata J."/>
            <person name="Shigenobu S."/>
        </authorList>
    </citation>
    <scope>NUCLEOTIDE SEQUENCE [LARGE SCALE GENOMIC DNA]</scope>
</reference>
<evidence type="ECO:0000256" key="1">
    <source>
        <dbReference type="SAM" id="MobiDB-lite"/>
    </source>
</evidence>
<proteinExistence type="predicted"/>
<organism evidence="2 3">
    <name type="scientific">Plakobranchus ocellatus</name>
    <dbReference type="NCBI Taxonomy" id="259542"/>
    <lineage>
        <taxon>Eukaryota</taxon>
        <taxon>Metazoa</taxon>
        <taxon>Spiralia</taxon>
        <taxon>Lophotrochozoa</taxon>
        <taxon>Mollusca</taxon>
        <taxon>Gastropoda</taxon>
        <taxon>Heterobranchia</taxon>
        <taxon>Euthyneura</taxon>
        <taxon>Panpulmonata</taxon>
        <taxon>Sacoglossa</taxon>
        <taxon>Placobranchoidea</taxon>
        <taxon>Plakobranchidae</taxon>
        <taxon>Plakobranchus</taxon>
    </lineage>
</organism>
<dbReference type="Proteomes" id="UP000735302">
    <property type="component" value="Unassembled WGS sequence"/>
</dbReference>
<feature type="region of interest" description="Disordered" evidence="1">
    <location>
        <begin position="76"/>
        <end position="98"/>
    </location>
</feature>
<gene>
    <name evidence="2" type="ORF">PoB_004467900</name>
</gene>
<name>A0AAV4BH44_9GAST</name>
<evidence type="ECO:0000313" key="3">
    <source>
        <dbReference type="Proteomes" id="UP000735302"/>
    </source>
</evidence>
<sequence length="127" mass="13645">MLATGINKVGPTLSPSIYRGISGRVLIILGTRQYEVVCHCFPRRLYFRWVYRNLAAHLVLGGHGGVMEIDLARPQQGDLRLSGPPPGQGAGGGARTRDRMLPADLKADSLATVPPTARIPLETETGS</sequence>
<accession>A0AAV4BH44</accession>
<comment type="caution">
    <text evidence="2">The sequence shown here is derived from an EMBL/GenBank/DDBJ whole genome shotgun (WGS) entry which is preliminary data.</text>
</comment>
<dbReference type="AlphaFoldDB" id="A0AAV4BH44"/>
<protein>
    <submittedName>
        <fullName evidence="2">Uncharacterized protein</fullName>
    </submittedName>
</protein>
<keyword evidence="3" id="KW-1185">Reference proteome</keyword>